<organism evidence="3 4">
    <name type="scientific">Larinioides sclopetarius</name>
    <dbReference type="NCBI Taxonomy" id="280406"/>
    <lineage>
        <taxon>Eukaryota</taxon>
        <taxon>Metazoa</taxon>
        <taxon>Ecdysozoa</taxon>
        <taxon>Arthropoda</taxon>
        <taxon>Chelicerata</taxon>
        <taxon>Arachnida</taxon>
        <taxon>Araneae</taxon>
        <taxon>Araneomorphae</taxon>
        <taxon>Entelegynae</taxon>
        <taxon>Araneoidea</taxon>
        <taxon>Araneidae</taxon>
        <taxon>Larinioides</taxon>
    </lineage>
</organism>
<dbReference type="Proteomes" id="UP001497382">
    <property type="component" value="Unassembled WGS sequence"/>
</dbReference>
<evidence type="ECO:0000313" key="3">
    <source>
        <dbReference type="EMBL" id="CAL1299265.1"/>
    </source>
</evidence>
<keyword evidence="1" id="KW-0812">Transmembrane</keyword>
<gene>
    <name evidence="3" type="ORF">LARSCL_LOCUS21252</name>
</gene>
<evidence type="ECO:0000256" key="2">
    <source>
        <dbReference type="SAM" id="SignalP"/>
    </source>
</evidence>
<keyword evidence="4" id="KW-1185">Reference proteome</keyword>
<evidence type="ECO:0000313" key="4">
    <source>
        <dbReference type="Proteomes" id="UP001497382"/>
    </source>
</evidence>
<keyword evidence="1" id="KW-0472">Membrane</keyword>
<feature type="transmembrane region" description="Helical" evidence="1">
    <location>
        <begin position="85"/>
        <end position="105"/>
    </location>
</feature>
<reference evidence="3 4" key="1">
    <citation type="submission" date="2024-04" db="EMBL/GenBank/DDBJ databases">
        <authorList>
            <person name="Rising A."/>
            <person name="Reimegard J."/>
            <person name="Sonavane S."/>
            <person name="Akerstrom W."/>
            <person name="Nylinder S."/>
            <person name="Hedman E."/>
            <person name="Kallberg Y."/>
        </authorList>
    </citation>
    <scope>NUCLEOTIDE SEQUENCE [LARGE SCALE GENOMIC DNA]</scope>
</reference>
<evidence type="ECO:0000256" key="1">
    <source>
        <dbReference type="SAM" id="Phobius"/>
    </source>
</evidence>
<sequence length="207" mass="23159">MLRVVNYPKIATYLLLIFLHSSSVLSAMATKASREGNGEGESIRSKDQQTVFLDVFGMTKTPKKYMSEDWIVPTSDPVDYSGDGFFSYLMCFPAAILICVVYLFYICSQIKRVIKAFFARFHSRSSVASDRFVPSHLSSVRSDFFPNVPGPPTGRYQLVDSGREPCGVVIDVYYEIDCDSDALLNRIVVIDFLKSDNANSSHGRSES</sequence>
<comment type="caution">
    <text evidence="3">The sequence shown here is derived from an EMBL/GenBank/DDBJ whole genome shotgun (WGS) entry which is preliminary data.</text>
</comment>
<dbReference type="EMBL" id="CAXIEN010000492">
    <property type="protein sequence ID" value="CAL1299265.1"/>
    <property type="molecule type" value="Genomic_DNA"/>
</dbReference>
<protein>
    <submittedName>
        <fullName evidence="3">Uncharacterized protein</fullName>
    </submittedName>
</protein>
<keyword evidence="1" id="KW-1133">Transmembrane helix</keyword>
<dbReference type="AlphaFoldDB" id="A0AAV2BU73"/>
<proteinExistence type="predicted"/>
<accession>A0AAV2BU73</accession>
<feature type="signal peptide" evidence="2">
    <location>
        <begin position="1"/>
        <end position="26"/>
    </location>
</feature>
<name>A0AAV2BU73_9ARAC</name>
<feature type="chain" id="PRO_5043348533" evidence="2">
    <location>
        <begin position="27"/>
        <end position="207"/>
    </location>
</feature>
<keyword evidence="2" id="KW-0732">Signal</keyword>